<evidence type="ECO:0000313" key="3">
    <source>
        <dbReference type="Proteomes" id="UP000325313"/>
    </source>
</evidence>
<sequence>MEDAVPQPCTFPQADLTLGRLLRQRAKPRRAKCPGRRGKELSVRRSRNPTSSSFFGTSHPPYLTQQLLDTLSRGVGLAFCLTPFWGVFLLRGSASATPGNLSCVFTPRPASPADPRGGTH</sequence>
<dbReference type="EMBL" id="VDEP01000352">
    <property type="protein sequence ID" value="KAA1097119.1"/>
    <property type="molecule type" value="Genomic_DNA"/>
</dbReference>
<organism evidence="2 3">
    <name type="scientific">Puccinia graminis f. sp. tritici</name>
    <dbReference type="NCBI Taxonomy" id="56615"/>
    <lineage>
        <taxon>Eukaryota</taxon>
        <taxon>Fungi</taxon>
        <taxon>Dikarya</taxon>
        <taxon>Basidiomycota</taxon>
        <taxon>Pucciniomycotina</taxon>
        <taxon>Pucciniomycetes</taxon>
        <taxon>Pucciniales</taxon>
        <taxon>Pucciniaceae</taxon>
        <taxon>Puccinia</taxon>
    </lineage>
</organism>
<proteinExistence type="predicted"/>
<accession>A0A5B0PB20</accession>
<reference evidence="2 3" key="1">
    <citation type="submission" date="2019-05" db="EMBL/GenBank/DDBJ databases">
        <title>Emergence of the Ug99 lineage of the wheat stem rust pathogen through somatic hybridization.</title>
        <authorList>
            <person name="Li F."/>
            <person name="Upadhyaya N.M."/>
            <person name="Sperschneider J."/>
            <person name="Matny O."/>
            <person name="Nguyen-Phuc H."/>
            <person name="Mago R."/>
            <person name="Raley C."/>
            <person name="Miller M.E."/>
            <person name="Silverstein K.A.T."/>
            <person name="Henningsen E."/>
            <person name="Hirsch C.D."/>
            <person name="Visser B."/>
            <person name="Pretorius Z.A."/>
            <person name="Steffenson B.J."/>
            <person name="Schwessinger B."/>
            <person name="Dodds P.N."/>
            <person name="Figueroa M."/>
        </authorList>
    </citation>
    <scope>NUCLEOTIDE SEQUENCE [LARGE SCALE GENOMIC DNA]</scope>
    <source>
        <strain evidence="2 3">Ug99</strain>
    </source>
</reference>
<dbReference type="Proteomes" id="UP000325313">
    <property type="component" value="Unassembled WGS sequence"/>
</dbReference>
<evidence type="ECO:0000313" key="2">
    <source>
        <dbReference type="EMBL" id="KAA1097119.1"/>
    </source>
</evidence>
<evidence type="ECO:0000256" key="1">
    <source>
        <dbReference type="SAM" id="MobiDB-lite"/>
    </source>
</evidence>
<name>A0A5B0PB20_PUCGR</name>
<gene>
    <name evidence="2" type="ORF">PGTUg99_006999</name>
</gene>
<protein>
    <submittedName>
        <fullName evidence="2">Uncharacterized protein</fullName>
    </submittedName>
</protein>
<comment type="caution">
    <text evidence="2">The sequence shown here is derived from an EMBL/GenBank/DDBJ whole genome shotgun (WGS) entry which is preliminary data.</text>
</comment>
<feature type="region of interest" description="Disordered" evidence="1">
    <location>
        <begin position="25"/>
        <end position="57"/>
    </location>
</feature>
<feature type="compositionally biased region" description="Basic residues" evidence="1">
    <location>
        <begin position="25"/>
        <end position="36"/>
    </location>
</feature>
<dbReference type="AlphaFoldDB" id="A0A5B0PB20"/>